<comment type="caution">
    <text evidence="2">The sequence shown here is derived from an EMBL/GenBank/DDBJ whole genome shotgun (WGS) entry which is preliminary data.</text>
</comment>
<dbReference type="InterPro" id="IPR007159">
    <property type="entry name" value="SpoVT-AbrB_dom"/>
</dbReference>
<proteinExistence type="predicted"/>
<keyword evidence="3" id="KW-1185">Reference proteome</keyword>
<evidence type="ECO:0000313" key="3">
    <source>
        <dbReference type="Proteomes" id="UP001230005"/>
    </source>
</evidence>
<gene>
    <name evidence="2" type="ORF">J2S74_003786</name>
</gene>
<dbReference type="EMBL" id="JAUSUG010000016">
    <property type="protein sequence ID" value="MDQ0256366.1"/>
    <property type="molecule type" value="Genomic_DNA"/>
</dbReference>
<protein>
    <submittedName>
        <fullName evidence="2">AbrB family looped-hinge helix DNA binding protein</fullName>
    </submittedName>
</protein>
<dbReference type="SMART" id="SM00966">
    <property type="entry name" value="SpoVT_AbrB"/>
    <property type="match status" value="1"/>
</dbReference>
<dbReference type="Proteomes" id="UP001230005">
    <property type="component" value="Unassembled WGS sequence"/>
</dbReference>
<dbReference type="SUPFAM" id="SSF89447">
    <property type="entry name" value="AbrB/MazE/MraZ-like"/>
    <property type="match status" value="1"/>
</dbReference>
<dbReference type="InterPro" id="IPR037914">
    <property type="entry name" value="SpoVT-AbrB_sf"/>
</dbReference>
<organism evidence="2 3">
    <name type="scientific">Evansella vedderi</name>
    <dbReference type="NCBI Taxonomy" id="38282"/>
    <lineage>
        <taxon>Bacteria</taxon>
        <taxon>Bacillati</taxon>
        <taxon>Bacillota</taxon>
        <taxon>Bacilli</taxon>
        <taxon>Bacillales</taxon>
        <taxon>Bacillaceae</taxon>
        <taxon>Evansella</taxon>
    </lineage>
</organism>
<reference evidence="2 3" key="1">
    <citation type="submission" date="2023-07" db="EMBL/GenBank/DDBJ databases">
        <title>Genomic Encyclopedia of Type Strains, Phase IV (KMG-IV): sequencing the most valuable type-strain genomes for metagenomic binning, comparative biology and taxonomic classification.</title>
        <authorList>
            <person name="Goeker M."/>
        </authorList>
    </citation>
    <scope>NUCLEOTIDE SEQUENCE [LARGE SCALE GENOMIC DNA]</scope>
    <source>
        <strain evidence="2 3">DSM 9768</strain>
    </source>
</reference>
<evidence type="ECO:0000313" key="2">
    <source>
        <dbReference type="EMBL" id="MDQ0256366.1"/>
    </source>
</evidence>
<evidence type="ECO:0000259" key="1">
    <source>
        <dbReference type="SMART" id="SM00966"/>
    </source>
</evidence>
<name>A0ABT9ZYN7_9BACI</name>
<dbReference type="Gene3D" id="2.10.260.10">
    <property type="match status" value="1"/>
</dbReference>
<accession>A0ABT9ZYN7</accession>
<sequence>MGINPGEQVNVGLSIEQQALLISKAIRDTTDNKMIVRENNKITIPTELRRSLNLNKGDKFQVLTLKDRMVIFRKKTGNL</sequence>
<dbReference type="NCBIfam" id="TIGR01439">
    <property type="entry name" value="lp_hng_hel_AbrB"/>
    <property type="match status" value="1"/>
</dbReference>
<feature type="domain" description="SpoVT-AbrB" evidence="1">
    <location>
        <begin position="34"/>
        <end position="79"/>
    </location>
</feature>